<organism evidence="1 2">
    <name type="scientific">Dibothriocephalus latus</name>
    <name type="common">Fish tapeworm</name>
    <name type="synonym">Diphyllobothrium latum</name>
    <dbReference type="NCBI Taxonomy" id="60516"/>
    <lineage>
        <taxon>Eukaryota</taxon>
        <taxon>Metazoa</taxon>
        <taxon>Spiralia</taxon>
        <taxon>Lophotrochozoa</taxon>
        <taxon>Platyhelminthes</taxon>
        <taxon>Cestoda</taxon>
        <taxon>Eucestoda</taxon>
        <taxon>Diphyllobothriidea</taxon>
        <taxon>Diphyllobothriidae</taxon>
        <taxon>Dibothriocephalus</taxon>
    </lineage>
</organism>
<proteinExistence type="predicted"/>
<gene>
    <name evidence="1" type="ORF">DILT_LOCUS11092</name>
</gene>
<name>A0A3P7MBI4_DIBLA</name>
<dbReference type="AlphaFoldDB" id="A0A3P7MBI4"/>
<dbReference type="EMBL" id="UYRU01061916">
    <property type="protein sequence ID" value="VDN15261.1"/>
    <property type="molecule type" value="Genomic_DNA"/>
</dbReference>
<evidence type="ECO:0000313" key="2">
    <source>
        <dbReference type="Proteomes" id="UP000281553"/>
    </source>
</evidence>
<evidence type="ECO:0000313" key="1">
    <source>
        <dbReference type="EMBL" id="VDN15261.1"/>
    </source>
</evidence>
<accession>A0A3P7MBI4</accession>
<reference evidence="1 2" key="1">
    <citation type="submission" date="2018-11" db="EMBL/GenBank/DDBJ databases">
        <authorList>
            <consortium name="Pathogen Informatics"/>
        </authorList>
    </citation>
    <scope>NUCLEOTIDE SEQUENCE [LARGE SCALE GENOMIC DNA]</scope>
</reference>
<protein>
    <submittedName>
        <fullName evidence="1">Uncharacterized protein</fullName>
    </submittedName>
</protein>
<dbReference type="Proteomes" id="UP000281553">
    <property type="component" value="Unassembled WGS sequence"/>
</dbReference>
<sequence length="172" mass="19930">MRILGTLGNMPSNFLPRRMYRTHFSRLVTLLCFLCMLFVFTLFVNKFFWAAPNTYPTVEVLKPNNQPIQDLQGPIDDHNGKIAVQPRKQEQKEEETFFEYFHPPMEICASVKSYGGFMVEFKRLLINTTAIEGNLGGEDYQSVMFQAEASEYVKLSKNTFAVECPLFYNLDK</sequence>
<keyword evidence="2" id="KW-1185">Reference proteome</keyword>